<accession>A0A845PYB0</accession>
<protein>
    <submittedName>
        <fullName evidence="8">Aminotransferase class I/II-fold pyridoxal phosphate-dependent enzyme</fullName>
    </submittedName>
</protein>
<evidence type="ECO:0000256" key="2">
    <source>
        <dbReference type="ARBA" id="ARBA00005189"/>
    </source>
</evidence>
<dbReference type="InterPro" id="IPR050087">
    <property type="entry name" value="AON_synthase_class-II"/>
</dbReference>
<dbReference type="Gene3D" id="3.40.640.10">
    <property type="entry name" value="Type I PLP-dependent aspartate aminotransferase-like (Major domain)"/>
    <property type="match status" value="1"/>
</dbReference>
<dbReference type="InterPro" id="IPR004839">
    <property type="entry name" value="Aminotransferase_I/II_large"/>
</dbReference>
<dbReference type="InterPro" id="IPR001917">
    <property type="entry name" value="Aminotrans_II_pyridoxalP_BS"/>
</dbReference>
<evidence type="ECO:0000256" key="4">
    <source>
        <dbReference type="ARBA" id="ARBA00022679"/>
    </source>
</evidence>
<dbReference type="AlphaFoldDB" id="A0A845PYB0"/>
<dbReference type="PANTHER" id="PTHR13693:SF77">
    <property type="entry name" value="8-AMINO-7-OXONONANOATE SYNTHASE"/>
    <property type="match status" value="1"/>
</dbReference>
<dbReference type="GO" id="GO:0030170">
    <property type="term" value="F:pyridoxal phosphate binding"/>
    <property type="evidence" value="ECO:0007669"/>
    <property type="project" value="InterPro"/>
</dbReference>
<proteinExistence type="inferred from homology"/>
<evidence type="ECO:0000256" key="5">
    <source>
        <dbReference type="ARBA" id="ARBA00022898"/>
    </source>
</evidence>
<dbReference type="InterPro" id="IPR015422">
    <property type="entry name" value="PyrdxlP-dep_Trfase_small"/>
</dbReference>
<dbReference type="GO" id="GO:0009102">
    <property type="term" value="P:biotin biosynthetic process"/>
    <property type="evidence" value="ECO:0007669"/>
    <property type="project" value="TreeGrafter"/>
</dbReference>
<feature type="domain" description="Aminotransferase class I/classII large" evidence="7">
    <location>
        <begin position="29"/>
        <end position="362"/>
    </location>
</feature>
<dbReference type="SUPFAM" id="SSF53383">
    <property type="entry name" value="PLP-dependent transferases"/>
    <property type="match status" value="1"/>
</dbReference>
<dbReference type="RefSeq" id="WP_166520156.1">
    <property type="nucleotide sequence ID" value="NZ_JAAABJ010000634.1"/>
</dbReference>
<dbReference type="GO" id="GO:0008483">
    <property type="term" value="F:transaminase activity"/>
    <property type="evidence" value="ECO:0007669"/>
    <property type="project" value="UniProtKB-KW"/>
</dbReference>
<dbReference type="Pfam" id="PF00155">
    <property type="entry name" value="Aminotran_1_2"/>
    <property type="match status" value="1"/>
</dbReference>
<comment type="pathway">
    <text evidence="2">Lipid metabolism.</text>
</comment>
<keyword evidence="5 6" id="KW-0663">Pyridoxal phosphate</keyword>
<keyword evidence="9" id="KW-1185">Reference proteome</keyword>
<name>A0A845PYB0_9FLAO</name>
<evidence type="ECO:0000256" key="3">
    <source>
        <dbReference type="ARBA" id="ARBA00010008"/>
    </source>
</evidence>
<dbReference type="InterPro" id="IPR015421">
    <property type="entry name" value="PyrdxlP-dep_Trfase_major"/>
</dbReference>
<evidence type="ECO:0000259" key="7">
    <source>
        <dbReference type="Pfam" id="PF00155"/>
    </source>
</evidence>
<comment type="caution">
    <text evidence="8">The sequence shown here is derived from an EMBL/GenBank/DDBJ whole genome shotgun (WGS) entry which is preliminary data.</text>
</comment>
<comment type="cofactor">
    <cofactor evidence="1 6">
        <name>pyridoxal 5'-phosphate</name>
        <dbReference type="ChEBI" id="CHEBI:597326"/>
    </cofactor>
</comment>
<dbReference type="InterPro" id="IPR015424">
    <property type="entry name" value="PyrdxlP-dep_Trfase"/>
</dbReference>
<evidence type="ECO:0000313" key="8">
    <source>
        <dbReference type="EMBL" id="NAW51901.1"/>
    </source>
</evidence>
<dbReference type="Gene3D" id="3.90.1150.10">
    <property type="entry name" value="Aspartate Aminotransferase, domain 1"/>
    <property type="match status" value="1"/>
</dbReference>
<comment type="similarity">
    <text evidence="3">Belongs to the class-II pyridoxal-phosphate-dependent aminotransferase family. BioF subfamily.</text>
</comment>
<keyword evidence="8" id="KW-0032">Aminotransferase</keyword>
<reference evidence="8 9" key="1">
    <citation type="submission" date="2019-11" db="EMBL/GenBank/DDBJ databases">
        <title>Characterization of Elizabethkingia argenteiflava sp. nov., isolated from inner surface of Soybean Pods.</title>
        <authorList>
            <person name="Mo S."/>
        </authorList>
    </citation>
    <scope>NUCLEOTIDE SEQUENCE [LARGE SCALE GENOMIC DNA]</scope>
    <source>
        <strain evidence="8 9">YB22</strain>
    </source>
</reference>
<dbReference type="EMBL" id="JAAABJ010000634">
    <property type="protein sequence ID" value="NAW51901.1"/>
    <property type="molecule type" value="Genomic_DNA"/>
</dbReference>
<dbReference type="PANTHER" id="PTHR13693">
    <property type="entry name" value="CLASS II AMINOTRANSFERASE/8-AMINO-7-OXONONANOATE SYNTHASE"/>
    <property type="match status" value="1"/>
</dbReference>
<evidence type="ECO:0000256" key="1">
    <source>
        <dbReference type="ARBA" id="ARBA00001933"/>
    </source>
</evidence>
<evidence type="ECO:0000256" key="6">
    <source>
        <dbReference type="RuleBase" id="RU003693"/>
    </source>
</evidence>
<organism evidence="8 9">
    <name type="scientific">Elizabethkingia argenteiflava</name>
    <dbReference type="NCBI Taxonomy" id="2681556"/>
    <lineage>
        <taxon>Bacteria</taxon>
        <taxon>Pseudomonadati</taxon>
        <taxon>Bacteroidota</taxon>
        <taxon>Flavobacteriia</taxon>
        <taxon>Flavobacteriales</taxon>
        <taxon>Weeksellaceae</taxon>
        <taxon>Elizabethkingia</taxon>
    </lineage>
</organism>
<sequence>MKLPDHWSNDLSKRQHRGEYRSLSLSAIGIDFLSNDYLGLAQNIKFQRDLLQLLHGDSRLLTGATGSRLLSGNSLHCTQTEYFIAQKHQVESATLFPSGYKANLALFSCIAGRNHTILVDEYIHRSVHDGCRLSYAKKKKFKHNDVSHLEDLLSKTKGRVFIAVESLYSMDGDFAPLVEIVTLAEKYSAWVIVDEAHAIGVFNRGLVNEYGLQDRVLARVVTYGKAFALQGAAVLGSSTLKNYLINFASPFIYSTAMPDFQILCIEEAYQFIEQHPSLRKDLQHNIQYFRQHSVHSLSDDKSPIQVVQFPSLDHLHQAVGALKEEGIYTCAIRAPTVEVGYERLRITLHQFNSASEIDQLVSIIKNYQHEY</sequence>
<keyword evidence="4 8" id="KW-0808">Transferase</keyword>
<evidence type="ECO:0000313" key="9">
    <source>
        <dbReference type="Proteomes" id="UP000553459"/>
    </source>
</evidence>
<dbReference type="PROSITE" id="PS00599">
    <property type="entry name" value="AA_TRANSFER_CLASS_2"/>
    <property type="match status" value="1"/>
</dbReference>
<dbReference type="Proteomes" id="UP000553459">
    <property type="component" value="Unassembled WGS sequence"/>
</dbReference>
<gene>
    <name evidence="8" type="ORF">GNY06_11170</name>
</gene>